<keyword evidence="5" id="KW-0637">Prenyltransferase</keyword>
<evidence type="ECO:0000256" key="1">
    <source>
        <dbReference type="ARBA" id="ARBA00001946"/>
    </source>
</evidence>
<dbReference type="GO" id="GO:0005965">
    <property type="term" value="C:protein farnesyltransferase complex"/>
    <property type="evidence" value="ECO:0007669"/>
    <property type="project" value="TreeGrafter"/>
</dbReference>
<keyword evidence="16" id="KW-1185">Reference proteome</keyword>
<dbReference type="Gene3D" id="1.25.40.120">
    <property type="entry name" value="Protein prenylyltransferase"/>
    <property type="match status" value="1"/>
</dbReference>
<evidence type="ECO:0000256" key="13">
    <source>
        <dbReference type="ARBA" id="ARBA00043219"/>
    </source>
</evidence>
<dbReference type="EC" id="2.5.1.58" evidence="4"/>
<organism evidence="15 16">
    <name type="scientific">Trichoderma cornu-damae</name>
    <dbReference type="NCBI Taxonomy" id="654480"/>
    <lineage>
        <taxon>Eukaryota</taxon>
        <taxon>Fungi</taxon>
        <taxon>Dikarya</taxon>
        <taxon>Ascomycota</taxon>
        <taxon>Pezizomycotina</taxon>
        <taxon>Sordariomycetes</taxon>
        <taxon>Hypocreomycetidae</taxon>
        <taxon>Hypocreales</taxon>
        <taxon>Hypocreaceae</taxon>
        <taxon>Trichoderma</taxon>
    </lineage>
</organism>
<keyword evidence="6" id="KW-0808">Transferase</keyword>
<gene>
    <name evidence="15" type="ORF">Trco_001435</name>
</gene>
<evidence type="ECO:0000313" key="15">
    <source>
        <dbReference type="EMBL" id="KAH6611415.1"/>
    </source>
</evidence>
<keyword evidence="8" id="KW-0460">Magnesium</keyword>
<evidence type="ECO:0000256" key="12">
    <source>
        <dbReference type="ARBA" id="ARBA00043086"/>
    </source>
</evidence>
<evidence type="ECO:0000256" key="6">
    <source>
        <dbReference type="ARBA" id="ARBA00022679"/>
    </source>
</evidence>
<reference evidence="15" key="1">
    <citation type="submission" date="2021-08" db="EMBL/GenBank/DDBJ databases">
        <title>Chromosome-Level Trichoderma cornu-damae using Hi-C Data.</title>
        <authorList>
            <person name="Kim C.S."/>
        </authorList>
    </citation>
    <scope>NUCLEOTIDE SEQUENCE</scope>
    <source>
        <strain evidence="15">KA19-0412C</strain>
    </source>
</reference>
<dbReference type="Proteomes" id="UP000827724">
    <property type="component" value="Unassembled WGS sequence"/>
</dbReference>
<accession>A0A9P8QXC0</accession>
<feature type="region of interest" description="Disordered" evidence="14">
    <location>
        <begin position="170"/>
        <end position="189"/>
    </location>
</feature>
<evidence type="ECO:0000256" key="5">
    <source>
        <dbReference type="ARBA" id="ARBA00022602"/>
    </source>
</evidence>
<comment type="similarity">
    <text evidence="2">Belongs to the protein prenyltransferase subunit alpha family.</text>
</comment>
<evidence type="ECO:0000256" key="8">
    <source>
        <dbReference type="ARBA" id="ARBA00022842"/>
    </source>
</evidence>
<comment type="cofactor">
    <cofactor evidence="1">
        <name>Mg(2+)</name>
        <dbReference type="ChEBI" id="CHEBI:18420"/>
    </cofactor>
</comment>
<evidence type="ECO:0000256" key="14">
    <source>
        <dbReference type="SAM" id="MobiDB-lite"/>
    </source>
</evidence>
<evidence type="ECO:0000256" key="11">
    <source>
        <dbReference type="ARBA" id="ARBA00042436"/>
    </source>
</evidence>
<feature type="compositionally biased region" description="Low complexity" evidence="14">
    <location>
        <begin position="1"/>
        <end position="15"/>
    </location>
</feature>
<dbReference type="GO" id="GO:0004662">
    <property type="term" value="F:CAAX-protein geranylgeranyltransferase activity"/>
    <property type="evidence" value="ECO:0007669"/>
    <property type="project" value="UniProtKB-EC"/>
</dbReference>
<evidence type="ECO:0000256" key="10">
    <source>
        <dbReference type="ARBA" id="ARBA00041392"/>
    </source>
</evidence>
<evidence type="ECO:0000256" key="7">
    <source>
        <dbReference type="ARBA" id="ARBA00022737"/>
    </source>
</evidence>
<evidence type="ECO:0000256" key="9">
    <source>
        <dbReference type="ARBA" id="ARBA00040965"/>
    </source>
</evidence>
<keyword evidence="7" id="KW-0677">Repeat</keyword>
<sequence>MPAKPKATAKAANPEPKGKISSTRNQLTHLSVSLSLPAAAPPDAPPETVDDRSRQCYYQTNPVRRRFEEVGFPGLTPAEKKTYAHANLIHPVANRLVLLSGKADREYWKQVAKEGLPSRRLKNGYGWGQDKHGRDIGTYGLEELKKRSLRQAKLTALDILHRQFLTSREAARSKGADLPREEIDEEKKRREDMAELKRELYGEMPEPLAKDPEWDDVAPIPQTEPEDALARIAYPDDYAEAVSYLRAVMASGECSPRCLRLTERVIAMNPAHYTVWLYRAKLVSALELPVVDEIQWLNGVAMENLKNYQIWHHRQLLLDRHHHAALRSDAEACRQFAKSETDFISKILAQDTKNYHVWSYRQHLVAKLGCWGPFELAATQSMIEDDLRNNSAWSHRFFVVFSDPSASTAGSAPTEHDPKVPAAVIDREVAYAKEKLQLAPQNQSAWHYLRGVLVKGGRGLDTVGEFAAQFVSDLGGEQEDVRSSHALDLMSEVYHKQGDGEKARLCLRRLSEKWDPVREGYWKYRLSGLSSNLE</sequence>
<dbReference type="PANTHER" id="PTHR11129">
    <property type="entry name" value="PROTEIN FARNESYLTRANSFERASE ALPHA SUBUNIT/RAB GERANYLGERANYL TRANSFERASE ALPHA SUBUNIT"/>
    <property type="match status" value="1"/>
</dbReference>
<dbReference type="Pfam" id="PF01239">
    <property type="entry name" value="PPTA"/>
    <property type="match status" value="5"/>
</dbReference>
<evidence type="ECO:0000256" key="3">
    <source>
        <dbReference type="ARBA" id="ARBA00012700"/>
    </source>
</evidence>
<dbReference type="InterPro" id="IPR002088">
    <property type="entry name" value="Prenyl_trans_a"/>
</dbReference>
<proteinExistence type="inferred from homology"/>
<dbReference type="AlphaFoldDB" id="A0A9P8QXC0"/>
<evidence type="ECO:0000256" key="4">
    <source>
        <dbReference type="ARBA" id="ARBA00012702"/>
    </source>
</evidence>
<dbReference type="OrthoDB" id="272289at2759"/>
<dbReference type="GO" id="GO:0004660">
    <property type="term" value="F:protein farnesyltransferase activity"/>
    <property type="evidence" value="ECO:0007669"/>
    <property type="project" value="UniProtKB-EC"/>
</dbReference>
<feature type="region of interest" description="Disordered" evidence="14">
    <location>
        <begin position="1"/>
        <end position="24"/>
    </location>
</feature>
<dbReference type="GO" id="GO:0005953">
    <property type="term" value="C:CAAX-protein geranylgeranyltransferase complex"/>
    <property type="evidence" value="ECO:0007669"/>
    <property type="project" value="TreeGrafter"/>
</dbReference>
<dbReference type="SUPFAM" id="SSF48439">
    <property type="entry name" value="Protein prenylyltransferase"/>
    <property type="match status" value="1"/>
</dbReference>
<evidence type="ECO:0000256" key="2">
    <source>
        <dbReference type="ARBA" id="ARBA00006734"/>
    </source>
</evidence>
<protein>
    <recommendedName>
        <fullName evidence="9">Protein farnesyltransferase/geranylgeranyltransferase type-1 subunit alpha</fullName>
        <ecNumber evidence="4">2.5.1.58</ecNumber>
        <ecNumber evidence="3">2.5.1.59</ecNumber>
    </recommendedName>
    <alternativeName>
        <fullName evidence="12">CAAX farnesyltransferase subunit alpha</fullName>
    </alternativeName>
    <alternativeName>
        <fullName evidence="11">FTase-alpha</fullName>
    </alternativeName>
    <alternativeName>
        <fullName evidence="10">Ras proteins prenyltransferase subunit alpha</fullName>
    </alternativeName>
    <alternativeName>
        <fullName evidence="13">Type I protein geranyl-geranyltransferase subunit alpha</fullName>
    </alternativeName>
</protein>
<dbReference type="EMBL" id="JAIWOZ010000001">
    <property type="protein sequence ID" value="KAH6611415.1"/>
    <property type="molecule type" value="Genomic_DNA"/>
</dbReference>
<dbReference type="PROSITE" id="PS51147">
    <property type="entry name" value="PFTA"/>
    <property type="match status" value="5"/>
</dbReference>
<dbReference type="PANTHER" id="PTHR11129:SF1">
    <property type="entry name" value="PROTEIN FARNESYLTRANSFERASE_GERANYLGERANYLTRANSFERASE TYPE-1 SUBUNIT ALPHA"/>
    <property type="match status" value="1"/>
</dbReference>
<name>A0A9P8QXC0_9HYPO</name>
<dbReference type="EC" id="2.5.1.59" evidence="3"/>
<evidence type="ECO:0000313" key="16">
    <source>
        <dbReference type="Proteomes" id="UP000827724"/>
    </source>
</evidence>
<comment type="caution">
    <text evidence="15">The sequence shown here is derived from an EMBL/GenBank/DDBJ whole genome shotgun (WGS) entry which is preliminary data.</text>
</comment>